<dbReference type="EMBL" id="JAYMYQ010000002">
    <property type="protein sequence ID" value="KAK7351687.1"/>
    <property type="molecule type" value="Genomic_DNA"/>
</dbReference>
<name>A0AAN9MC14_CANGL</name>
<comment type="caution">
    <text evidence="2">The sequence shown here is derived from an EMBL/GenBank/DDBJ whole genome shotgun (WGS) entry which is preliminary data.</text>
</comment>
<dbReference type="Proteomes" id="UP001367508">
    <property type="component" value="Unassembled WGS sequence"/>
</dbReference>
<sequence>MVKKAGCSPPTPPSLFDIFFLFSLLLPFTVTVLYLPLKSDRGNIAYPSRAQYESKAPFPLSVSLYTLIAPSSPKSESSIFTWNIGYLSLSNQNYCFPNKFLLLSPRFSMPKMHGSRGFLCAPTPIEKSPAI</sequence>
<reference evidence="2 3" key="1">
    <citation type="submission" date="2024-01" db="EMBL/GenBank/DDBJ databases">
        <title>The genomes of 5 underutilized Papilionoideae crops provide insights into root nodulation and disease resistanc.</title>
        <authorList>
            <person name="Jiang F."/>
        </authorList>
    </citation>
    <scope>NUCLEOTIDE SEQUENCE [LARGE SCALE GENOMIC DNA]</scope>
    <source>
        <strain evidence="2">LVBAO_FW01</strain>
        <tissue evidence="2">Leaves</tissue>
    </source>
</reference>
<keyword evidence="3" id="KW-1185">Reference proteome</keyword>
<feature type="transmembrane region" description="Helical" evidence="1">
    <location>
        <begin position="18"/>
        <end position="37"/>
    </location>
</feature>
<evidence type="ECO:0000313" key="2">
    <source>
        <dbReference type="EMBL" id="KAK7351687.1"/>
    </source>
</evidence>
<evidence type="ECO:0000313" key="3">
    <source>
        <dbReference type="Proteomes" id="UP001367508"/>
    </source>
</evidence>
<keyword evidence="1" id="KW-0812">Transmembrane</keyword>
<accession>A0AAN9MC14</accession>
<keyword evidence="1" id="KW-1133">Transmembrane helix</keyword>
<keyword evidence="1" id="KW-0472">Membrane</keyword>
<gene>
    <name evidence="2" type="ORF">VNO77_11304</name>
</gene>
<organism evidence="2 3">
    <name type="scientific">Canavalia gladiata</name>
    <name type="common">Sword bean</name>
    <name type="synonym">Dolichos gladiatus</name>
    <dbReference type="NCBI Taxonomy" id="3824"/>
    <lineage>
        <taxon>Eukaryota</taxon>
        <taxon>Viridiplantae</taxon>
        <taxon>Streptophyta</taxon>
        <taxon>Embryophyta</taxon>
        <taxon>Tracheophyta</taxon>
        <taxon>Spermatophyta</taxon>
        <taxon>Magnoliopsida</taxon>
        <taxon>eudicotyledons</taxon>
        <taxon>Gunneridae</taxon>
        <taxon>Pentapetalae</taxon>
        <taxon>rosids</taxon>
        <taxon>fabids</taxon>
        <taxon>Fabales</taxon>
        <taxon>Fabaceae</taxon>
        <taxon>Papilionoideae</taxon>
        <taxon>50 kb inversion clade</taxon>
        <taxon>NPAAA clade</taxon>
        <taxon>indigoferoid/millettioid clade</taxon>
        <taxon>Phaseoleae</taxon>
        <taxon>Canavalia</taxon>
    </lineage>
</organism>
<protein>
    <submittedName>
        <fullName evidence="2">Uncharacterized protein</fullName>
    </submittedName>
</protein>
<dbReference type="AlphaFoldDB" id="A0AAN9MC14"/>
<evidence type="ECO:0000256" key="1">
    <source>
        <dbReference type="SAM" id="Phobius"/>
    </source>
</evidence>
<proteinExistence type="predicted"/>